<sequence>MIGRERWNQERKEQKVQLESIYRYSEAGYSEANKSGCILYRDGDRISEETDIVEGTEKEDMRDPCDWRTNWSLEKYKEGKKGGF</sequence>
<gene>
    <name evidence="1" type="ORF">PRV_00205</name>
</gene>
<organism evidence="1 2">
    <name type="scientific">Mycoplasma parvum str. Indiana</name>
    <dbReference type="NCBI Taxonomy" id="1403316"/>
    <lineage>
        <taxon>Bacteria</taxon>
        <taxon>Bacillati</taxon>
        <taxon>Mycoplasmatota</taxon>
        <taxon>Mollicutes</taxon>
        <taxon>Mycoplasmataceae</taxon>
        <taxon>Mycoplasma</taxon>
    </lineage>
</organism>
<evidence type="ECO:0000313" key="2">
    <source>
        <dbReference type="Proteomes" id="UP000017119"/>
    </source>
</evidence>
<dbReference type="RefSeq" id="WP_022768771.1">
    <property type="nucleotide sequence ID" value="NC_022575.1"/>
</dbReference>
<reference evidence="1 2" key="1">
    <citation type="journal article" date="2013" name="Genome Announc.">
        <title>Genome Sequence of Mycoplasma parvum (Formerly Eperythrozoon parvum), a Diminutive Hemoplasma of the Pig.</title>
        <authorList>
            <person name="do Nascimento N.C."/>
            <person name="Dos Santos A.P."/>
            <person name="Chu Y."/>
            <person name="Guimaraes A.M."/>
            <person name="Pagliaro A."/>
            <person name="Messick J.B."/>
        </authorList>
    </citation>
    <scope>NUCLEOTIDE SEQUENCE [LARGE SCALE GENOMIC DNA]</scope>
    <source>
        <strain evidence="1 2">Indiana</strain>
    </source>
</reference>
<dbReference type="KEGG" id="mpv:PRV_00205"/>
<dbReference type="STRING" id="1403316.PRV_00205"/>
<dbReference type="AlphaFoldDB" id="U5NB97"/>
<evidence type="ECO:0000313" key="1">
    <source>
        <dbReference type="EMBL" id="AGX88826.1"/>
    </source>
</evidence>
<keyword evidence="2" id="KW-1185">Reference proteome</keyword>
<dbReference type="EMBL" id="CP006771">
    <property type="protein sequence ID" value="AGX88826.1"/>
    <property type="molecule type" value="Genomic_DNA"/>
</dbReference>
<protein>
    <submittedName>
        <fullName evidence="1">Uncharacterized protein</fullName>
    </submittedName>
</protein>
<name>U5NB97_9MOLU</name>
<dbReference type="HOGENOM" id="CLU_2524010_0_0_14"/>
<dbReference type="PATRIC" id="fig|1403316.3.peg.34"/>
<accession>U5NB97</accession>
<proteinExistence type="predicted"/>
<dbReference type="Proteomes" id="UP000017119">
    <property type="component" value="Chromosome"/>
</dbReference>